<proteinExistence type="predicted"/>
<organism evidence="2">
    <name type="scientific">Pararge aegeria</name>
    <name type="common">speckled wood butterfly</name>
    <dbReference type="NCBI Taxonomy" id="116150"/>
    <lineage>
        <taxon>Eukaryota</taxon>
        <taxon>Metazoa</taxon>
        <taxon>Ecdysozoa</taxon>
        <taxon>Arthropoda</taxon>
        <taxon>Hexapoda</taxon>
        <taxon>Insecta</taxon>
        <taxon>Pterygota</taxon>
        <taxon>Neoptera</taxon>
        <taxon>Endopterygota</taxon>
        <taxon>Lepidoptera</taxon>
        <taxon>Glossata</taxon>
        <taxon>Ditrysia</taxon>
        <taxon>Papilionoidea</taxon>
        <taxon>Nymphalidae</taxon>
        <taxon>Satyrinae</taxon>
        <taxon>Satyrini</taxon>
        <taxon>Parargina</taxon>
        <taxon>Pararge</taxon>
    </lineage>
</organism>
<feature type="region of interest" description="Disordered" evidence="1">
    <location>
        <begin position="1"/>
        <end position="87"/>
    </location>
</feature>
<accession>S4P8M0</accession>
<evidence type="ECO:0000313" key="2">
    <source>
        <dbReference type="EMBL" id="JAA86689.1"/>
    </source>
</evidence>
<sequence length="99" mass="11433">VFKQDENHQEENIKEVEQEKDIKPDSAGDDKSGNGNVKNVDKRNGDQRSEGDGDKKSVNGYEKESKHTQDGEKDSENPTEEGENNGGWWRYLYPFYYFV</sequence>
<dbReference type="EMBL" id="GAIX01005871">
    <property type="protein sequence ID" value="JAA86689.1"/>
    <property type="molecule type" value="Transcribed_RNA"/>
</dbReference>
<evidence type="ECO:0000256" key="1">
    <source>
        <dbReference type="SAM" id="MobiDB-lite"/>
    </source>
</evidence>
<feature type="non-terminal residue" evidence="2">
    <location>
        <position position="1"/>
    </location>
</feature>
<feature type="compositionally biased region" description="Basic and acidic residues" evidence="1">
    <location>
        <begin position="1"/>
        <end position="32"/>
    </location>
</feature>
<dbReference type="AlphaFoldDB" id="S4P8M0"/>
<feature type="compositionally biased region" description="Basic and acidic residues" evidence="1">
    <location>
        <begin position="39"/>
        <end position="76"/>
    </location>
</feature>
<reference evidence="2" key="1">
    <citation type="journal article" date="2013" name="BMC Genomics">
        <title>Unscrambling butterfly oogenesis.</title>
        <authorList>
            <person name="Carter J.M."/>
            <person name="Baker S.C."/>
            <person name="Pink R."/>
            <person name="Carter D.R."/>
            <person name="Collins A."/>
            <person name="Tomlin J."/>
            <person name="Gibbs M."/>
            <person name="Breuker C.J."/>
        </authorList>
    </citation>
    <scope>NUCLEOTIDE SEQUENCE</scope>
    <source>
        <tissue evidence="2">Ovary</tissue>
    </source>
</reference>
<reference evidence="2" key="2">
    <citation type="submission" date="2013-05" db="EMBL/GenBank/DDBJ databases">
        <authorList>
            <person name="Carter J.-M."/>
            <person name="Baker S.C."/>
            <person name="Pink R."/>
            <person name="Carter D.R.F."/>
            <person name="Collins A."/>
            <person name="Tomlin J."/>
            <person name="Gibbs M."/>
            <person name="Breuker C.J."/>
        </authorList>
    </citation>
    <scope>NUCLEOTIDE SEQUENCE</scope>
    <source>
        <tissue evidence="2">Ovary</tissue>
    </source>
</reference>
<name>S4P8M0_9NEOP</name>
<protein>
    <submittedName>
        <fullName evidence="2">Uncharacterized protein</fullName>
    </submittedName>
</protein>